<dbReference type="InterPro" id="IPR000169">
    <property type="entry name" value="Pept_cys_AS"/>
</dbReference>
<dbReference type="InterPro" id="IPR039412">
    <property type="entry name" value="CatC"/>
</dbReference>
<dbReference type="EC" id="3.4.14.1" evidence="5"/>
<evidence type="ECO:0000313" key="22">
    <source>
        <dbReference type="Xenbase" id="XB-GENE-17331712"/>
    </source>
</evidence>
<comment type="catalytic activity">
    <reaction evidence="1">
        <text>Release of an N-terminal dipeptide, Xaa-Yaa-|-Zaa-, except when Xaa is Arg or Lys, or Yaa or Zaa is Pro.</text>
        <dbReference type="EC" id="3.4.14.1"/>
    </reaction>
</comment>
<dbReference type="InterPro" id="IPR025661">
    <property type="entry name" value="Pept_asp_AS"/>
</dbReference>
<dbReference type="InterPro" id="IPR000668">
    <property type="entry name" value="Peptidase_C1A_C"/>
</dbReference>
<evidence type="ECO:0000256" key="2">
    <source>
        <dbReference type="ARBA" id="ARBA00001923"/>
    </source>
</evidence>
<keyword evidence="13" id="KW-0868">Chloride</keyword>
<evidence type="ECO:0000256" key="4">
    <source>
        <dbReference type="ARBA" id="ARBA00011610"/>
    </source>
</evidence>
<dbReference type="GO" id="GO:0004197">
    <property type="term" value="F:cysteine-type endopeptidase activity"/>
    <property type="evidence" value="ECO:0000318"/>
    <property type="project" value="GO_Central"/>
</dbReference>
<evidence type="ECO:0000256" key="3">
    <source>
        <dbReference type="ARBA" id="ARBA00008455"/>
    </source>
</evidence>
<proteinExistence type="inferred from homology"/>
<dbReference type="OMA" id="NAVQKSW"/>
<comment type="cofactor">
    <cofactor evidence="2">
        <name>chloride</name>
        <dbReference type="ChEBI" id="CHEBI:17996"/>
    </cofactor>
</comment>
<dbReference type="FunFam" id="3.90.70.10:FF:000062">
    <property type="entry name" value="Dipeptidyl peptidase 1"/>
    <property type="match status" value="1"/>
</dbReference>
<dbReference type="GO" id="GO:0005615">
    <property type="term" value="C:extracellular space"/>
    <property type="evidence" value="ECO:0000318"/>
    <property type="project" value="GO_Central"/>
</dbReference>
<keyword evidence="8" id="KW-0378">Hydrolase</keyword>
<dbReference type="Proteomes" id="UP000186698">
    <property type="component" value="Chromosome 2S"/>
</dbReference>
<dbReference type="GO" id="GO:0051603">
    <property type="term" value="P:proteolysis involved in protein catabolic process"/>
    <property type="evidence" value="ECO:0000318"/>
    <property type="project" value="GO_Central"/>
</dbReference>
<dbReference type="GO" id="GO:0008239">
    <property type="term" value="F:dipeptidyl-peptidase activity"/>
    <property type="evidence" value="ECO:0007669"/>
    <property type="project" value="UniProtKB-EC"/>
</dbReference>
<evidence type="ECO:0000256" key="12">
    <source>
        <dbReference type="ARBA" id="ARBA00023180"/>
    </source>
</evidence>
<dbReference type="Gene3D" id="2.40.128.80">
    <property type="entry name" value="Cathepsin C, exclusion domain"/>
    <property type="match status" value="1"/>
</dbReference>
<reference evidence="20" key="1">
    <citation type="submission" date="2024-06" db="UniProtKB">
        <authorList>
            <consortium name="RefSeq"/>
        </authorList>
    </citation>
    <scope>NUCLEOTIDE SEQUENCE [LARGE SCALE GENOMIC DNA]</scope>
    <source>
        <strain evidence="20">J_2021</strain>
    </source>
</reference>
<name>A0A1L8HAZ7_XENLA</name>
<evidence type="ECO:0000259" key="19">
    <source>
        <dbReference type="SMART" id="SM00645"/>
    </source>
</evidence>
<dbReference type="Gene3D" id="3.90.70.10">
    <property type="entry name" value="Cysteine proteinases"/>
    <property type="match status" value="1"/>
</dbReference>
<keyword evidence="11" id="KW-1015">Disulfide bond</keyword>
<dbReference type="CTD" id="108710023"/>
<evidence type="ECO:0000256" key="16">
    <source>
        <dbReference type="ARBA" id="ARBA00030778"/>
    </source>
</evidence>
<organism evidence="20 21">
    <name type="scientific">Xenopus laevis</name>
    <name type="common">African clawed frog</name>
    <dbReference type="NCBI Taxonomy" id="8355"/>
    <lineage>
        <taxon>Eukaryota</taxon>
        <taxon>Metazoa</taxon>
        <taxon>Chordata</taxon>
        <taxon>Craniata</taxon>
        <taxon>Vertebrata</taxon>
        <taxon>Euteleostomi</taxon>
        <taxon>Amphibia</taxon>
        <taxon>Batrachia</taxon>
        <taxon>Anura</taxon>
        <taxon>Pipoidea</taxon>
        <taxon>Pipidae</taxon>
        <taxon>Xenopodinae</taxon>
        <taxon>Xenopus</taxon>
        <taxon>Xenopus</taxon>
    </lineage>
</organism>
<evidence type="ECO:0000256" key="13">
    <source>
        <dbReference type="ARBA" id="ARBA00023214"/>
    </source>
</evidence>
<dbReference type="InterPro" id="IPR013128">
    <property type="entry name" value="Peptidase_C1A"/>
</dbReference>
<evidence type="ECO:0000256" key="7">
    <source>
        <dbReference type="ARBA" id="ARBA00022670"/>
    </source>
</evidence>
<evidence type="ECO:0000256" key="9">
    <source>
        <dbReference type="ARBA" id="ARBA00022807"/>
    </source>
</evidence>
<dbReference type="PROSITE" id="PS00639">
    <property type="entry name" value="THIOL_PROTEASE_HIS"/>
    <property type="match status" value="1"/>
</dbReference>
<dbReference type="STRING" id="8355.A0A1L8HAZ7"/>
<keyword evidence="20" id="KW-1185">Reference proteome</keyword>
<dbReference type="FunFam" id="2.40.128.80:FF:000003">
    <property type="entry name" value="Cathepsin C"/>
    <property type="match status" value="1"/>
</dbReference>
<dbReference type="Xenbase" id="XB-GENE-17331712">
    <property type="gene designation" value="ctsc.S"/>
</dbReference>
<dbReference type="PROSITE" id="PS00640">
    <property type="entry name" value="THIOL_PROTEASE_ASN"/>
    <property type="match status" value="1"/>
</dbReference>
<feature type="domain" description="Peptidase C1A papain C-terminal" evidence="19">
    <location>
        <begin position="226"/>
        <end position="453"/>
    </location>
</feature>
<dbReference type="SUPFAM" id="SSF75001">
    <property type="entry name" value="Dipeptidyl peptidase I (cathepsin C), exclusion domain"/>
    <property type="match status" value="1"/>
</dbReference>
<evidence type="ECO:0000256" key="14">
    <source>
        <dbReference type="ARBA" id="ARBA00029762"/>
    </source>
</evidence>
<dbReference type="InterPro" id="IPR036496">
    <property type="entry name" value="CathepsinC_exc_dom_sf"/>
</dbReference>
<keyword evidence="12" id="KW-0325">Glycoprotein</keyword>
<dbReference type="PaxDb" id="8355-A0A1L8HAZ7"/>
<dbReference type="RefSeq" id="XP_018105856.1">
    <property type="nucleotide sequence ID" value="XM_018250367.2"/>
</dbReference>
<dbReference type="SMART" id="SM00645">
    <property type="entry name" value="Pept_C1"/>
    <property type="match status" value="1"/>
</dbReference>
<dbReference type="AGR" id="Xenbase:XB-GENE-17331712"/>
<dbReference type="CDD" id="cd02621">
    <property type="entry name" value="Peptidase_C1A_CathepsinC"/>
    <property type="match status" value="1"/>
</dbReference>
<sequence>MERLCGLVFLALLCRFGAADTPANCSFPDLEGTWEFQIGEGTGAARDKNIDCSQLGKERTKLTVTLKELNIAEDQNGNLGSFTLIYNQGFEVNILNYLLFAFFKYEQRGSNVTSYCHETFPGWVHDVLGRNWACFVGKKISAESGVRVNPDPFPKKEMLTSRVYTYNHDFVKEINSVQKSWTADVYPEYQGMSIEDLIRRAGGRNSRIPVRPRPAPMPTDKKYKGLPNEWDWRNIAGYNFVSPVRNQGSCGSCYAFSSMGMLESRIQIQSQLSQKPILSPQQVVSCSNYSQGCDGGFPYLIAGKYLNDFGIVEESDFPYTGSGSPCTLKDSYQRYYTAQYHYVGGFYGGCNEAYMKLELILGGPLSVAFEVYSDFMHYRSGVYHHTGLQDKFNPFQLTNHAVLLVGYGTDQQTGEKYWIVKNSWGESWGENGYFRIRRGTDECAIESIAVSATPIIKL</sequence>
<evidence type="ECO:0000313" key="20">
    <source>
        <dbReference type="Proteomes" id="UP000186698"/>
    </source>
</evidence>
<comment type="similarity">
    <text evidence="3">Belongs to the peptidase C1 family.</text>
</comment>
<evidence type="ECO:0000256" key="10">
    <source>
        <dbReference type="ARBA" id="ARBA00023145"/>
    </source>
</evidence>
<accession>A0A1L8HAZ7</accession>
<dbReference type="PROSITE" id="PS00139">
    <property type="entry name" value="THIOL_PROTEASE_CYS"/>
    <property type="match status" value="1"/>
</dbReference>
<comment type="subunit">
    <text evidence="4">Tetramer of heterotrimers consisting of exclusion domain, heavy- and light chains.</text>
</comment>
<evidence type="ECO:0000256" key="18">
    <source>
        <dbReference type="ARBA" id="ARBA00045556"/>
    </source>
</evidence>
<dbReference type="GO" id="GO:0005764">
    <property type="term" value="C:lysosome"/>
    <property type="evidence" value="ECO:0000318"/>
    <property type="project" value="GO_Central"/>
</dbReference>
<gene>
    <name evidence="21 22" type="primary">ctsc.S</name>
</gene>
<evidence type="ECO:0000313" key="21">
    <source>
        <dbReference type="RefSeq" id="XP_018105856.1"/>
    </source>
</evidence>
<dbReference type="GeneID" id="108710023"/>
<evidence type="ECO:0000256" key="15">
    <source>
        <dbReference type="ARBA" id="ARBA00029779"/>
    </source>
</evidence>
<dbReference type="Bgee" id="108710023">
    <property type="expression patterns" value="Expressed in egg cell and 19 other cell types or tissues"/>
</dbReference>
<protein>
    <recommendedName>
        <fullName evidence="6">Dipeptidyl peptidase 1</fullName>
        <ecNumber evidence="5">3.4.14.1</ecNumber>
    </recommendedName>
    <alternativeName>
        <fullName evidence="15">Cathepsin C</fullName>
    </alternativeName>
    <alternativeName>
        <fullName evidence="14">Cathepsin J</fullName>
    </alternativeName>
    <alternativeName>
        <fullName evidence="17">Dipeptidyl peptidase I</fullName>
    </alternativeName>
    <alternativeName>
        <fullName evidence="16">Dipeptidyl transferase</fullName>
    </alternativeName>
</protein>
<comment type="function">
    <text evidence="18">Thiol protease. Has dipeptidylpeptidase activity. Active against a broad range of dipeptide substrates composed of both polar and hydrophobic amino acids. Proline cannot occupy the P1 position and arginine cannot occupy the P2 position of the substrate. Can act as both an exopeptidase and endopeptidase. Activates serine proteases such as elastase, cathepsin G and granzymes A and B.</text>
</comment>
<dbReference type="InterPro" id="IPR038765">
    <property type="entry name" value="Papain-like_cys_pep_sf"/>
</dbReference>
<keyword evidence="7" id="KW-0645">Protease</keyword>
<keyword evidence="9" id="KW-0788">Thiol protease</keyword>
<reference evidence="21" key="2">
    <citation type="submission" date="2025-08" db="UniProtKB">
        <authorList>
            <consortium name="RefSeq"/>
        </authorList>
    </citation>
    <scope>IDENTIFICATION</scope>
    <source>
        <strain evidence="21">J_2021</strain>
        <tissue evidence="21">Erythrocytes</tissue>
    </source>
</reference>
<evidence type="ECO:0000256" key="6">
    <source>
        <dbReference type="ARBA" id="ARBA00014709"/>
    </source>
</evidence>
<dbReference type="OrthoDB" id="3789175at2759"/>
<evidence type="ECO:0000256" key="17">
    <source>
        <dbReference type="ARBA" id="ARBA00032961"/>
    </source>
</evidence>
<dbReference type="PRINTS" id="PR00705">
    <property type="entry name" value="PAPAIN"/>
</dbReference>
<evidence type="ECO:0000256" key="11">
    <source>
        <dbReference type="ARBA" id="ARBA00023157"/>
    </source>
</evidence>
<dbReference type="Pfam" id="PF08773">
    <property type="entry name" value="CathepsinC_exc"/>
    <property type="match status" value="1"/>
</dbReference>
<dbReference type="KEGG" id="xla:108710023"/>
<evidence type="ECO:0000256" key="1">
    <source>
        <dbReference type="ARBA" id="ARBA00000738"/>
    </source>
</evidence>
<dbReference type="Pfam" id="PF00112">
    <property type="entry name" value="Peptidase_C1"/>
    <property type="match status" value="1"/>
</dbReference>
<evidence type="ECO:0000256" key="8">
    <source>
        <dbReference type="ARBA" id="ARBA00022801"/>
    </source>
</evidence>
<dbReference type="AlphaFoldDB" id="A0A1L8HAZ7"/>
<keyword evidence="10" id="KW-0865">Zymogen</keyword>
<dbReference type="InterPro" id="IPR014882">
    <property type="entry name" value="CathepsinC_exc"/>
</dbReference>
<dbReference type="SUPFAM" id="SSF54001">
    <property type="entry name" value="Cysteine proteinases"/>
    <property type="match status" value="1"/>
</dbReference>
<dbReference type="InterPro" id="IPR025660">
    <property type="entry name" value="Pept_his_AS"/>
</dbReference>
<evidence type="ECO:0000256" key="5">
    <source>
        <dbReference type="ARBA" id="ARBA00012059"/>
    </source>
</evidence>
<dbReference type="PANTHER" id="PTHR12411">
    <property type="entry name" value="CYSTEINE PROTEASE FAMILY C1-RELATED"/>
    <property type="match status" value="1"/>
</dbReference>